<dbReference type="EMBL" id="AAOT01000024">
    <property type="protein sequence ID" value="EAR50690.1"/>
    <property type="molecule type" value="Genomic_DNA"/>
</dbReference>
<protein>
    <submittedName>
        <fullName evidence="3">Uncharacterized protein</fullName>
    </submittedName>
</protein>
<comment type="caution">
    <text evidence="3">The sequence shown here is derived from an EMBL/GenBank/DDBJ whole genome shotgun (WGS) entry which is preliminary data.</text>
</comment>
<proteinExistence type="predicted"/>
<dbReference type="Proteomes" id="UP000003635">
    <property type="component" value="Unassembled WGS sequence"/>
</dbReference>
<evidence type="ECO:0000256" key="1">
    <source>
        <dbReference type="SAM" id="MobiDB-lite"/>
    </source>
</evidence>
<evidence type="ECO:0000313" key="3">
    <source>
        <dbReference type="EMBL" id="EAR50690.1"/>
    </source>
</evidence>
<accession>Q2CDA0</accession>
<dbReference type="HOGENOM" id="CLU_155204_1_0_5"/>
<evidence type="ECO:0000256" key="2">
    <source>
        <dbReference type="SAM" id="SignalP"/>
    </source>
</evidence>
<keyword evidence="2" id="KW-0732">Signal</keyword>
<evidence type="ECO:0000313" key="4">
    <source>
        <dbReference type="Proteomes" id="UP000003635"/>
    </source>
</evidence>
<feature type="signal peptide" evidence="2">
    <location>
        <begin position="1"/>
        <end position="27"/>
    </location>
</feature>
<feature type="region of interest" description="Disordered" evidence="1">
    <location>
        <begin position="116"/>
        <end position="136"/>
    </location>
</feature>
<feature type="compositionally biased region" description="Low complexity" evidence="1">
    <location>
        <begin position="119"/>
        <end position="136"/>
    </location>
</feature>
<gene>
    <name evidence="3" type="ORF">OG2516_06322</name>
</gene>
<reference evidence="3 4" key="1">
    <citation type="journal article" date="2010" name="J. Bacteriol.">
        <title>Genome sequences of Oceanicola granulosus HTCC2516(T) and Oceanicola batsensis HTCC2597(TDelta).</title>
        <authorList>
            <person name="Thrash J.C."/>
            <person name="Cho J.C."/>
            <person name="Vergin K.L."/>
            <person name="Giovannoni S.J."/>
        </authorList>
    </citation>
    <scope>NUCLEOTIDE SEQUENCE [LARGE SCALE GENOMIC DNA]</scope>
    <source>
        <strain evidence="4">ATCC BAA-861 / DSM 15982 / KCTC 12143 / HTCC2516</strain>
    </source>
</reference>
<feature type="chain" id="PRO_5004207207" evidence="2">
    <location>
        <begin position="28"/>
        <end position="136"/>
    </location>
</feature>
<dbReference type="AlphaFoldDB" id="Q2CDA0"/>
<organism evidence="3 4">
    <name type="scientific">Oceanicola granulosus (strain ATCC BAA-861 / DSM 15982 / KCTC 12143 / HTCC2516)</name>
    <dbReference type="NCBI Taxonomy" id="314256"/>
    <lineage>
        <taxon>Bacteria</taxon>
        <taxon>Pseudomonadati</taxon>
        <taxon>Pseudomonadota</taxon>
        <taxon>Alphaproteobacteria</taxon>
        <taxon>Rhodobacterales</taxon>
        <taxon>Roseobacteraceae</taxon>
        <taxon>Oceanicola</taxon>
    </lineage>
</organism>
<keyword evidence="4" id="KW-1185">Reference proteome</keyword>
<dbReference type="STRING" id="314256.OG2516_06322"/>
<name>Q2CDA0_OCEGH</name>
<sequence>MVAPDMTPLFRLALLLPAAALALAACAEFPELDGRVTPAAAAAPYPDLVPLPPLLAAADALGAAPDLSAPARAAADTRAAELRARAAALRPPVVDPDARARLAAGVDTSALDAVAGQSLGPDLPAADPAARDAPLN</sequence>